<evidence type="ECO:0000256" key="2">
    <source>
        <dbReference type="SAM" id="MobiDB-lite"/>
    </source>
</evidence>
<name>A0AAN7SR84_9COLE</name>
<dbReference type="InterPro" id="IPR019309">
    <property type="entry name" value="WASHC3"/>
</dbReference>
<dbReference type="GO" id="GO:0071203">
    <property type="term" value="C:WASH complex"/>
    <property type="evidence" value="ECO:0007669"/>
    <property type="project" value="InterPro"/>
</dbReference>
<dbReference type="AlphaFoldDB" id="A0AAN7SR84"/>
<evidence type="ECO:0000313" key="4">
    <source>
        <dbReference type="Proteomes" id="UP001353858"/>
    </source>
</evidence>
<dbReference type="Proteomes" id="UP001353858">
    <property type="component" value="Unassembled WGS sequence"/>
</dbReference>
<reference evidence="4" key="1">
    <citation type="submission" date="2023-01" db="EMBL/GenBank/DDBJ databases">
        <title>Key to firefly adult light organ development and bioluminescence: homeobox transcription factors regulate luciferase expression and transportation to peroxisome.</title>
        <authorList>
            <person name="Fu X."/>
        </authorList>
    </citation>
    <scope>NUCLEOTIDE SEQUENCE [LARGE SCALE GENOMIC DNA]</scope>
</reference>
<dbReference type="PANTHER" id="PTHR13015:SF0">
    <property type="entry name" value="WASH COMPLEX SUBUNIT 3"/>
    <property type="match status" value="1"/>
</dbReference>
<dbReference type="PANTHER" id="PTHR13015">
    <property type="entry name" value="PROTEIN AD-016-RELATED"/>
    <property type="match status" value="1"/>
</dbReference>
<evidence type="ECO:0000256" key="1">
    <source>
        <dbReference type="ARBA" id="ARBA00006290"/>
    </source>
</evidence>
<proteinExistence type="inferred from homology"/>
<dbReference type="Pfam" id="PF10152">
    <property type="entry name" value="CCDC53"/>
    <property type="match status" value="1"/>
</dbReference>
<feature type="region of interest" description="Disordered" evidence="2">
    <location>
        <begin position="90"/>
        <end position="109"/>
    </location>
</feature>
<dbReference type="EMBL" id="JARPUR010000001">
    <property type="protein sequence ID" value="KAK4886168.1"/>
    <property type="molecule type" value="Genomic_DNA"/>
</dbReference>
<organism evidence="3 4">
    <name type="scientific">Aquatica leii</name>
    <dbReference type="NCBI Taxonomy" id="1421715"/>
    <lineage>
        <taxon>Eukaryota</taxon>
        <taxon>Metazoa</taxon>
        <taxon>Ecdysozoa</taxon>
        <taxon>Arthropoda</taxon>
        <taxon>Hexapoda</taxon>
        <taxon>Insecta</taxon>
        <taxon>Pterygota</taxon>
        <taxon>Neoptera</taxon>
        <taxon>Endopterygota</taxon>
        <taxon>Coleoptera</taxon>
        <taxon>Polyphaga</taxon>
        <taxon>Elateriformia</taxon>
        <taxon>Elateroidea</taxon>
        <taxon>Lampyridae</taxon>
        <taxon>Luciolinae</taxon>
        <taxon>Aquatica</taxon>
    </lineage>
</organism>
<accession>A0AAN7SR84</accession>
<keyword evidence="4" id="KW-1185">Reference proteome</keyword>
<sequence>MEVSDFPMIDPSSDYEKISPILQKRIVVFINHFVSNTVSFLNTFTQSCESQLMEFEYKIQKIEASLLILESQLSSIPGLNDSQVSTIHNESSTLELPVEKPSADNKSQSLTAIDNPHFAKFFKMLQFGVPIQAVKNKMEIEGLDPNILDNPNNVIPGYSVEESNSN</sequence>
<comment type="caution">
    <text evidence="3">The sequence shown here is derived from an EMBL/GenBank/DDBJ whole genome shotgun (WGS) entry which is preliminary data.</text>
</comment>
<comment type="similarity">
    <text evidence="1">Belongs to the CCDC53 family.</text>
</comment>
<gene>
    <name evidence="3" type="ORF">RN001_002439</name>
</gene>
<protein>
    <recommendedName>
        <fullName evidence="5">WASH complex subunit 3</fullName>
    </recommendedName>
</protein>
<dbReference type="GO" id="GO:0006887">
    <property type="term" value="P:exocytosis"/>
    <property type="evidence" value="ECO:0007669"/>
    <property type="project" value="TreeGrafter"/>
</dbReference>
<dbReference type="GO" id="GO:0030041">
    <property type="term" value="P:actin filament polymerization"/>
    <property type="evidence" value="ECO:0007669"/>
    <property type="project" value="TreeGrafter"/>
</dbReference>
<dbReference type="Gene3D" id="1.20.5.110">
    <property type="match status" value="1"/>
</dbReference>
<evidence type="ECO:0000313" key="3">
    <source>
        <dbReference type="EMBL" id="KAK4886168.1"/>
    </source>
</evidence>
<evidence type="ECO:0008006" key="5">
    <source>
        <dbReference type="Google" id="ProtNLM"/>
    </source>
</evidence>